<evidence type="ECO:0000259" key="2">
    <source>
        <dbReference type="SMART" id="SM00834"/>
    </source>
</evidence>
<gene>
    <name evidence="3" type="ORF">RYJ27_11685</name>
</gene>
<organism evidence="3 4">
    <name type="scientific">Microbacterium limosum</name>
    <dbReference type="NCBI Taxonomy" id="3079935"/>
    <lineage>
        <taxon>Bacteria</taxon>
        <taxon>Bacillati</taxon>
        <taxon>Actinomycetota</taxon>
        <taxon>Actinomycetes</taxon>
        <taxon>Micrococcales</taxon>
        <taxon>Microbacteriaceae</taxon>
        <taxon>Microbacterium</taxon>
    </lineage>
</organism>
<evidence type="ECO:0000256" key="1">
    <source>
        <dbReference type="SAM" id="MobiDB-lite"/>
    </source>
</evidence>
<dbReference type="AlphaFoldDB" id="A0AAU0MGN3"/>
<proteinExistence type="predicted"/>
<sequence>MPTYTFRCREGDVFEERHSMAEVPANAMCPQCAQPAVRLPSAPHLSAAGSSAYGLIDRSARSAHEPEVVRGGLPGAPRRSGGGYTSNPLHRKLPRP</sequence>
<feature type="domain" description="Putative regulatory protein FmdB zinc ribbon" evidence="2">
    <location>
        <begin position="1"/>
        <end position="41"/>
    </location>
</feature>
<accession>A0AAU0MGN3</accession>
<dbReference type="NCBIfam" id="TIGR02605">
    <property type="entry name" value="CxxC_CxxC_SSSS"/>
    <property type="match status" value="1"/>
</dbReference>
<dbReference type="RefSeq" id="WP_330170469.1">
    <property type="nucleotide sequence ID" value="NZ_CP137080.1"/>
</dbReference>
<dbReference type="KEGG" id="mliy:RYJ27_11685"/>
<evidence type="ECO:0000313" key="4">
    <source>
        <dbReference type="Proteomes" id="UP001329313"/>
    </source>
</evidence>
<dbReference type="EMBL" id="CP137080">
    <property type="protein sequence ID" value="WOQ69345.1"/>
    <property type="molecule type" value="Genomic_DNA"/>
</dbReference>
<dbReference type="Pfam" id="PF09723">
    <property type="entry name" value="Zn_ribbon_8"/>
    <property type="match status" value="1"/>
</dbReference>
<protein>
    <submittedName>
        <fullName evidence="3">Zinc ribbon domain-containing protein</fullName>
    </submittedName>
</protein>
<keyword evidence="4" id="KW-1185">Reference proteome</keyword>
<name>A0AAU0MGN3_9MICO</name>
<evidence type="ECO:0000313" key="3">
    <source>
        <dbReference type="EMBL" id="WOQ69345.1"/>
    </source>
</evidence>
<dbReference type="Proteomes" id="UP001329313">
    <property type="component" value="Chromosome"/>
</dbReference>
<reference evidence="3 4" key="1">
    <citation type="submission" date="2023-10" db="EMBL/GenBank/DDBJ databases">
        <title>Y20.</title>
        <authorList>
            <person name="Zhang G."/>
            <person name="Ding Y."/>
        </authorList>
    </citation>
    <scope>NUCLEOTIDE SEQUENCE [LARGE SCALE GENOMIC DNA]</scope>
    <source>
        <strain evidence="3 4">Y20</strain>
    </source>
</reference>
<dbReference type="InterPro" id="IPR013429">
    <property type="entry name" value="Regulatory_FmdB_Zinc_ribbon"/>
</dbReference>
<dbReference type="SMART" id="SM00834">
    <property type="entry name" value="CxxC_CXXC_SSSS"/>
    <property type="match status" value="1"/>
</dbReference>
<feature type="region of interest" description="Disordered" evidence="1">
    <location>
        <begin position="58"/>
        <end position="96"/>
    </location>
</feature>
<feature type="compositionally biased region" description="Basic and acidic residues" evidence="1">
    <location>
        <begin position="58"/>
        <end position="68"/>
    </location>
</feature>